<name>A0A8J3S1N7_PLARO</name>
<dbReference type="Pfam" id="PF13439">
    <property type="entry name" value="Glyco_transf_4"/>
    <property type="match status" value="1"/>
</dbReference>
<comment type="similarity">
    <text evidence="1">Belongs to the glycosyltransferase group 1 family. Glycosyltransferase 4 subfamily.</text>
</comment>
<keyword evidence="6" id="KW-1185">Reference proteome</keyword>
<keyword evidence="3 5" id="KW-0808">Transferase</keyword>
<evidence type="ECO:0000313" key="6">
    <source>
        <dbReference type="Proteomes" id="UP000655044"/>
    </source>
</evidence>
<dbReference type="SUPFAM" id="SSF53756">
    <property type="entry name" value="UDP-Glycosyltransferase/glycogen phosphorylase"/>
    <property type="match status" value="1"/>
</dbReference>
<dbReference type="EMBL" id="BOOI01000021">
    <property type="protein sequence ID" value="GIH84162.1"/>
    <property type="molecule type" value="Genomic_DNA"/>
</dbReference>
<dbReference type="AlphaFoldDB" id="A0A8J3S1N7"/>
<protein>
    <submittedName>
        <fullName evidence="5">Glycosyl transferase</fullName>
    </submittedName>
</protein>
<dbReference type="InterPro" id="IPR028098">
    <property type="entry name" value="Glyco_trans_4-like_N"/>
</dbReference>
<evidence type="ECO:0000313" key="5">
    <source>
        <dbReference type="EMBL" id="GIH84162.1"/>
    </source>
</evidence>
<organism evidence="5 6">
    <name type="scientific">Planobispora rosea</name>
    <dbReference type="NCBI Taxonomy" id="35762"/>
    <lineage>
        <taxon>Bacteria</taxon>
        <taxon>Bacillati</taxon>
        <taxon>Actinomycetota</taxon>
        <taxon>Actinomycetes</taxon>
        <taxon>Streptosporangiales</taxon>
        <taxon>Streptosporangiaceae</taxon>
        <taxon>Planobispora</taxon>
    </lineage>
</organism>
<comment type="caution">
    <text evidence="5">The sequence shown here is derived from an EMBL/GenBank/DDBJ whole genome shotgun (WGS) entry which is preliminary data.</text>
</comment>
<gene>
    <name evidence="5" type="ORF">Pro02_25700</name>
</gene>
<dbReference type="Proteomes" id="UP000655044">
    <property type="component" value="Unassembled WGS sequence"/>
</dbReference>
<dbReference type="RefSeq" id="WP_229803435.1">
    <property type="nucleotide sequence ID" value="NZ_BMQP01000024.1"/>
</dbReference>
<feature type="domain" description="Glycosyltransferase subfamily 4-like N-terminal" evidence="4">
    <location>
        <begin position="14"/>
        <end position="158"/>
    </location>
</feature>
<evidence type="ECO:0000256" key="3">
    <source>
        <dbReference type="ARBA" id="ARBA00022679"/>
    </source>
</evidence>
<proteinExistence type="inferred from homology"/>
<accession>A0A8J3S1N7</accession>
<evidence type="ECO:0000256" key="2">
    <source>
        <dbReference type="ARBA" id="ARBA00022676"/>
    </source>
</evidence>
<reference evidence="5" key="1">
    <citation type="submission" date="2021-01" db="EMBL/GenBank/DDBJ databases">
        <title>Whole genome shotgun sequence of Planobispora rosea NBRC 15558.</title>
        <authorList>
            <person name="Komaki H."/>
            <person name="Tamura T."/>
        </authorList>
    </citation>
    <scope>NUCLEOTIDE SEQUENCE</scope>
    <source>
        <strain evidence="5">NBRC 15558</strain>
    </source>
</reference>
<dbReference type="Pfam" id="PF13692">
    <property type="entry name" value="Glyco_trans_1_4"/>
    <property type="match status" value="1"/>
</dbReference>
<dbReference type="PANTHER" id="PTHR12526:SF640">
    <property type="entry name" value="COLANIC ACID BIOSYNTHESIS GLYCOSYLTRANSFERASE WCAL-RELATED"/>
    <property type="match status" value="1"/>
</dbReference>
<sequence length="348" mass="37710">MLLESVSALLSAAKVTVFLPEEGPLCARLRERGAEVRLLPTLVLRRSLLSPRGLFELIAQVIRTLPGTVSLLRRIRPAALYVNTVTLPLWLVAGRLTGVRVICHVHEAEEGIPPLLRRLLILPVRLAHRVIANSGTCRRTLLEGGVRPGRISVVHNGVPGPDAATPGRAAPAGRLLLTGRLSPRKGSDVAIRAVHELRNRGRDVSLTLVGAVFPGYEWFEEELRALAGEDGAITFAGFQDEVWPRFAEADIVLVPSLGESFGNVAVEGMLAGRPVIASSVQGLAEIMSEEGVGTLVRPSDPAALAEAVEALLDDWPRALEMAERGRVSAQKRFGLDRYRQEICQAVFR</sequence>
<dbReference type="Gene3D" id="3.40.50.2000">
    <property type="entry name" value="Glycogen Phosphorylase B"/>
    <property type="match status" value="2"/>
</dbReference>
<dbReference type="PANTHER" id="PTHR12526">
    <property type="entry name" value="GLYCOSYLTRANSFERASE"/>
    <property type="match status" value="1"/>
</dbReference>
<evidence type="ECO:0000256" key="1">
    <source>
        <dbReference type="ARBA" id="ARBA00009481"/>
    </source>
</evidence>
<keyword evidence="2" id="KW-0328">Glycosyltransferase</keyword>
<dbReference type="GO" id="GO:0016757">
    <property type="term" value="F:glycosyltransferase activity"/>
    <property type="evidence" value="ECO:0007669"/>
    <property type="project" value="UniProtKB-KW"/>
</dbReference>
<dbReference type="CDD" id="cd03801">
    <property type="entry name" value="GT4_PimA-like"/>
    <property type="match status" value="1"/>
</dbReference>
<evidence type="ECO:0000259" key="4">
    <source>
        <dbReference type="Pfam" id="PF13439"/>
    </source>
</evidence>